<keyword evidence="2" id="KW-1185">Reference proteome</keyword>
<organism evidence="1 2">
    <name type="scientific">Ectobacillus funiculus</name>
    <dbReference type="NCBI Taxonomy" id="137993"/>
    <lineage>
        <taxon>Bacteria</taxon>
        <taxon>Bacillati</taxon>
        <taxon>Bacillota</taxon>
        <taxon>Bacilli</taxon>
        <taxon>Bacillales</taxon>
        <taxon>Bacillaceae</taxon>
        <taxon>Ectobacillus</taxon>
    </lineage>
</organism>
<protein>
    <submittedName>
        <fullName evidence="1">CotH kinase family protein</fullName>
    </submittedName>
</protein>
<dbReference type="PANTHER" id="PTHR40050:SF1">
    <property type="entry name" value="INNER SPORE COAT PROTEIN H"/>
    <property type="match status" value="1"/>
</dbReference>
<sequence>MLPSYDLFIHPMHLVELRRDVWSDEPVPGKLTHEKKKYNIEIVYRGSHIREFEKRSYHIVFYKPRTFYGVNEIHVNSEFKDVSLIRNKLSLDFFQDIGTLAPKSQHVLLTINGKFHGVYLQLESVDEQFLRHRHLPKGCIHYAVDDDANFSLLSDLDQDVKESLSAGFELKCGDAQSEGYLIDFMYKVNTISRADYEKEIVKYVDVDNYLKWLVGIVCTQNFDGFVHNYALYRNSETGLFYIIPWDYDATWGRDIQGRVLEHDYIRIQGYNTLSARLLDVPAFRKQYAALMRRVLDEQFTAAYMKPKVEQLHALLRPYVQKDPYMKDRIDTFDQEQGVILQYIENRNRFLRERLTELD</sequence>
<dbReference type="Pfam" id="PF08757">
    <property type="entry name" value="CotH"/>
    <property type="match status" value="1"/>
</dbReference>
<comment type="caution">
    <text evidence="1">The sequence shown here is derived from an EMBL/GenBank/DDBJ whole genome shotgun (WGS) entry which is preliminary data.</text>
</comment>
<dbReference type="Proteomes" id="UP001589609">
    <property type="component" value="Unassembled WGS sequence"/>
</dbReference>
<accession>A0ABV5WB78</accession>
<keyword evidence="1" id="KW-0418">Kinase</keyword>
<dbReference type="GO" id="GO:0016301">
    <property type="term" value="F:kinase activity"/>
    <property type="evidence" value="ECO:0007669"/>
    <property type="project" value="UniProtKB-KW"/>
</dbReference>
<keyword evidence="1" id="KW-0808">Transferase</keyword>
<evidence type="ECO:0000313" key="1">
    <source>
        <dbReference type="EMBL" id="MFB9757627.1"/>
    </source>
</evidence>
<evidence type="ECO:0000313" key="2">
    <source>
        <dbReference type="Proteomes" id="UP001589609"/>
    </source>
</evidence>
<reference evidence="1 2" key="1">
    <citation type="submission" date="2024-09" db="EMBL/GenBank/DDBJ databases">
        <authorList>
            <person name="Sun Q."/>
            <person name="Mori K."/>
        </authorList>
    </citation>
    <scope>NUCLEOTIDE SEQUENCE [LARGE SCALE GENOMIC DNA]</scope>
    <source>
        <strain evidence="1 2">JCM 11201</strain>
    </source>
</reference>
<name>A0ABV5WB78_9BACI</name>
<dbReference type="PANTHER" id="PTHR40050">
    <property type="entry name" value="INNER SPORE COAT PROTEIN H"/>
    <property type="match status" value="1"/>
</dbReference>
<dbReference type="RefSeq" id="WP_379947930.1">
    <property type="nucleotide sequence ID" value="NZ_JBHMAF010000017.1"/>
</dbReference>
<dbReference type="EMBL" id="JBHMAF010000017">
    <property type="protein sequence ID" value="MFB9757627.1"/>
    <property type="molecule type" value="Genomic_DNA"/>
</dbReference>
<dbReference type="InterPro" id="IPR014867">
    <property type="entry name" value="Spore_coat_CotH_CotH2/3/7"/>
</dbReference>
<gene>
    <name evidence="1" type="ORF">ACFFMS_03605</name>
</gene>
<proteinExistence type="predicted"/>